<feature type="region of interest" description="Disordered" evidence="1">
    <location>
        <begin position="50"/>
        <end position="69"/>
    </location>
</feature>
<dbReference type="Proteomes" id="UP001353858">
    <property type="component" value="Unassembled WGS sequence"/>
</dbReference>
<gene>
    <name evidence="2" type="ORF">RN001_016120</name>
</gene>
<comment type="caution">
    <text evidence="2">The sequence shown here is derived from an EMBL/GenBank/DDBJ whole genome shotgun (WGS) entry which is preliminary data.</text>
</comment>
<evidence type="ECO:0000313" key="2">
    <source>
        <dbReference type="EMBL" id="KAK4871996.1"/>
    </source>
</evidence>
<name>A0AAN7S5Z7_9COLE</name>
<dbReference type="AlphaFoldDB" id="A0AAN7S5Z7"/>
<keyword evidence="3" id="KW-1185">Reference proteome</keyword>
<accession>A0AAN7S5Z7</accession>
<dbReference type="EMBL" id="JARPUR010000008">
    <property type="protein sequence ID" value="KAK4871996.1"/>
    <property type="molecule type" value="Genomic_DNA"/>
</dbReference>
<proteinExistence type="predicted"/>
<reference evidence="3" key="1">
    <citation type="submission" date="2023-01" db="EMBL/GenBank/DDBJ databases">
        <title>Key to firefly adult light organ development and bioluminescence: homeobox transcription factors regulate luciferase expression and transportation to peroxisome.</title>
        <authorList>
            <person name="Fu X."/>
        </authorList>
    </citation>
    <scope>NUCLEOTIDE SEQUENCE [LARGE SCALE GENOMIC DNA]</scope>
</reference>
<evidence type="ECO:0000256" key="1">
    <source>
        <dbReference type="SAM" id="MobiDB-lite"/>
    </source>
</evidence>
<evidence type="ECO:0000313" key="3">
    <source>
        <dbReference type="Proteomes" id="UP001353858"/>
    </source>
</evidence>
<sequence>MAIPFTVEDDSDYEEIVLQQLFSDLCQTLQQIAEIQRSRRTQNLNINRVHSSVSTNSTRRPREHGQPSEFSETLFNSVVNLALSPAGSQNELETFLQPETLSLPVRRLHRRRSQSEPPFCEEVKPVKVSVSVEVTNKDWIQQEQPPESSTKKKWRGSENLLSKLVPAPFSAPLWTAVICMVKDWRLHLDFWLVMIQ</sequence>
<organism evidence="2 3">
    <name type="scientific">Aquatica leii</name>
    <dbReference type="NCBI Taxonomy" id="1421715"/>
    <lineage>
        <taxon>Eukaryota</taxon>
        <taxon>Metazoa</taxon>
        <taxon>Ecdysozoa</taxon>
        <taxon>Arthropoda</taxon>
        <taxon>Hexapoda</taxon>
        <taxon>Insecta</taxon>
        <taxon>Pterygota</taxon>
        <taxon>Neoptera</taxon>
        <taxon>Endopterygota</taxon>
        <taxon>Coleoptera</taxon>
        <taxon>Polyphaga</taxon>
        <taxon>Elateriformia</taxon>
        <taxon>Elateroidea</taxon>
        <taxon>Lampyridae</taxon>
        <taxon>Luciolinae</taxon>
        <taxon>Aquatica</taxon>
    </lineage>
</organism>
<protein>
    <submittedName>
        <fullName evidence="2">Uncharacterized protein</fullName>
    </submittedName>
</protein>